<keyword evidence="2" id="KW-1185">Reference proteome</keyword>
<proteinExistence type="predicted"/>
<protein>
    <submittedName>
        <fullName evidence="1">GTP-binding protein</fullName>
    </submittedName>
</protein>
<dbReference type="EMBL" id="JACEIK010002893">
    <property type="protein sequence ID" value="MCD9639353.1"/>
    <property type="molecule type" value="Genomic_DNA"/>
</dbReference>
<accession>A0ABS8UZB3</accession>
<gene>
    <name evidence="1" type="primary">XLG3_4</name>
    <name evidence="1" type="ORF">HAX54_023793</name>
</gene>
<evidence type="ECO:0000313" key="1">
    <source>
        <dbReference type="EMBL" id="MCD9639353.1"/>
    </source>
</evidence>
<dbReference type="Proteomes" id="UP000823775">
    <property type="component" value="Unassembled WGS sequence"/>
</dbReference>
<reference evidence="1 2" key="1">
    <citation type="journal article" date="2021" name="BMC Genomics">
        <title>Datura genome reveals duplications of psychoactive alkaloid biosynthetic genes and high mutation rate following tissue culture.</title>
        <authorList>
            <person name="Rajewski A."/>
            <person name="Carter-House D."/>
            <person name="Stajich J."/>
            <person name="Litt A."/>
        </authorList>
    </citation>
    <scope>NUCLEOTIDE SEQUENCE [LARGE SCALE GENOMIC DNA]</scope>
    <source>
        <strain evidence="1">AR-01</strain>
    </source>
</reference>
<organism evidence="1 2">
    <name type="scientific">Datura stramonium</name>
    <name type="common">Jimsonweed</name>
    <name type="synonym">Common thornapple</name>
    <dbReference type="NCBI Taxonomy" id="4076"/>
    <lineage>
        <taxon>Eukaryota</taxon>
        <taxon>Viridiplantae</taxon>
        <taxon>Streptophyta</taxon>
        <taxon>Embryophyta</taxon>
        <taxon>Tracheophyta</taxon>
        <taxon>Spermatophyta</taxon>
        <taxon>Magnoliopsida</taxon>
        <taxon>eudicotyledons</taxon>
        <taxon>Gunneridae</taxon>
        <taxon>Pentapetalae</taxon>
        <taxon>asterids</taxon>
        <taxon>lamiids</taxon>
        <taxon>Solanales</taxon>
        <taxon>Solanaceae</taxon>
        <taxon>Solanoideae</taxon>
        <taxon>Datureae</taxon>
        <taxon>Datura</taxon>
    </lineage>
</organism>
<comment type="caution">
    <text evidence="1">The sequence shown here is derived from an EMBL/GenBank/DDBJ whole genome shotgun (WGS) entry which is preliminary data.</text>
</comment>
<name>A0ABS8UZB3_DATST</name>
<sequence>MVKMLLSPGVLLTKEVASLDCSIALEFLNGIRVYWSSNIMYELRLEPLDVNSGLIPEASIAEPFYESRRSLGQDVSPVIEPISCTYLRFCCDQSTKSKSKVSGSLEPRWLYCRTSTSPLRMLQNILPMRGEEPLWPLLYTTGRKMVDIENNVFSLSMLKLKPGSYCHDKEFELWGKFTGKLSPHACNGARQVCVNGREITQSAEG</sequence>
<evidence type="ECO:0000313" key="2">
    <source>
        <dbReference type="Proteomes" id="UP000823775"/>
    </source>
</evidence>